<feature type="region of interest" description="Disordered" evidence="11">
    <location>
        <begin position="23"/>
        <end position="80"/>
    </location>
</feature>
<keyword evidence="6 12" id="KW-1133">Transmembrane helix</keyword>
<evidence type="ECO:0000259" key="13">
    <source>
        <dbReference type="PROSITE" id="PS50893"/>
    </source>
</evidence>
<feature type="transmembrane region" description="Helical" evidence="12">
    <location>
        <begin position="351"/>
        <end position="375"/>
    </location>
</feature>
<name>A0AAW6AJI6_9ACTN</name>
<evidence type="ECO:0000256" key="2">
    <source>
        <dbReference type="ARBA" id="ARBA00022448"/>
    </source>
</evidence>
<dbReference type="InterPro" id="IPR036640">
    <property type="entry name" value="ABC1_TM_sf"/>
</dbReference>
<dbReference type="GO" id="GO:0016887">
    <property type="term" value="F:ATP hydrolysis activity"/>
    <property type="evidence" value="ECO:0007669"/>
    <property type="project" value="InterPro"/>
</dbReference>
<evidence type="ECO:0000256" key="9">
    <source>
        <dbReference type="ARBA" id="ARBA00061644"/>
    </source>
</evidence>
<proteinExistence type="inferred from homology"/>
<dbReference type="PROSITE" id="PS50929">
    <property type="entry name" value="ABC_TM1F"/>
    <property type="match status" value="1"/>
</dbReference>
<sequence>MTEELKKQGGLVDAAAADAAEEAVERAAMSTELDDAAKAAAEREARRQALYEENERAEDERARAEAERMRDVDDEDEDETPRDTWATVRRLWSEAAGDHWRFYIVFASIVFYVIFNTAAPAYSARVIDELWGHIQVAFVNNATFSITWENCGRTIFIYFLIWTAAASFYALQSFLMSSVAERLNLRLRNRIAQKLNRLPLAYFDAHRPGEVVSRATNDLDKMSESMQRGLLQLLVSIGTVVGAVSVMFVFSVQLTLVFLFFTAVSLLVTKVVSRRTHDVTGERQEWVSKITSAVEEGYSGRLVIRAFNRERQSSAEVHEASGELARVSTKADFMINAVGPAVRFIGRLAQIVIAIVGCSMLVAGHMTVGVFQAFFQFIYEASEPMTQLSFTFNSLQSALASAERVFDLLDEPEMEADPLPGKAAKLPGRVEGRVSFEHVRFGYSPDKPLMHDVSFTAEPGQKIAVVGTTGAGKTTLINLLMRFYEIDGGRITLDGVDTSCMNRGELRQQFGMVLQDAWLFDGTIAENIAYGCPEATREEIVAAARAAQVDFFVRTMPQGYDTRVANDAESISQGQRQLLTIARVLLNNPAILILDEATSSVDTRTELAIGRAMDALMRGRTSFVIAHRLSTIVDADLILVMDHGNIIEQGTHKELLAAEGAYADLYLSQFA</sequence>
<dbReference type="PROSITE" id="PS00211">
    <property type="entry name" value="ABC_TRANSPORTER_1"/>
    <property type="match status" value="1"/>
</dbReference>
<evidence type="ECO:0000256" key="10">
    <source>
        <dbReference type="ARBA" id="ARBA00071747"/>
    </source>
</evidence>
<dbReference type="EMBL" id="JAQLEC010000015">
    <property type="protein sequence ID" value="MDB1839032.1"/>
    <property type="molecule type" value="Genomic_DNA"/>
</dbReference>
<dbReference type="PANTHER" id="PTHR43394:SF1">
    <property type="entry name" value="ATP-BINDING CASSETTE SUB-FAMILY B MEMBER 10, MITOCHONDRIAL"/>
    <property type="match status" value="1"/>
</dbReference>
<dbReference type="InterPro" id="IPR003439">
    <property type="entry name" value="ABC_transporter-like_ATP-bd"/>
</dbReference>
<dbReference type="Pfam" id="PF00664">
    <property type="entry name" value="ABC_membrane"/>
    <property type="match status" value="1"/>
</dbReference>
<dbReference type="InterPro" id="IPR027417">
    <property type="entry name" value="P-loop_NTPase"/>
</dbReference>
<dbReference type="RefSeq" id="WP_229077221.1">
    <property type="nucleotide sequence ID" value="NZ_JADNPG010000014.1"/>
</dbReference>
<dbReference type="SUPFAM" id="SSF52540">
    <property type="entry name" value="P-loop containing nucleoside triphosphate hydrolases"/>
    <property type="match status" value="1"/>
</dbReference>
<dbReference type="FunFam" id="3.40.50.300:FF:000287">
    <property type="entry name" value="Multidrug ABC transporter ATP-binding protein"/>
    <property type="match status" value="1"/>
</dbReference>
<keyword evidence="7 12" id="KW-0472">Membrane</keyword>
<evidence type="ECO:0000256" key="6">
    <source>
        <dbReference type="ARBA" id="ARBA00022989"/>
    </source>
</evidence>
<evidence type="ECO:0000313" key="15">
    <source>
        <dbReference type="EMBL" id="MDB1839032.1"/>
    </source>
</evidence>
<dbReference type="GO" id="GO:0015421">
    <property type="term" value="F:ABC-type oligopeptide transporter activity"/>
    <property type="evidence" value="ECO:0007669"/>
    <property type="project" value="TreeGrafter"/>
</dbReference>
<dbReference type="CDD" id="cd18547">
    <property type="entry name" value="ABC_6TM_Tm288_like"/>
    <property type="match status" value="1"/>
</dbReference>
<keyword evidence="3 12" id="KW-0812">Transmembrane</keyword>
<feature type="domain" description="ABC transmembrane type-1" evidence="14">
    <location>
        <begin position="104"/>
        <end position="397"/>
    </location>
</feature>
<comment type="function">
    <text evidence="8">ABC transporter involved in fatty acid import. Transmembrane domains (TMD) form a pore in the membrane and the ATP-binding domain (NBD) is responsible for energy generation.</text>
</comment>
<feature type="compositionally biased region" description="Basic and acidic residues" evidence="11">
    <location>
        <begin position="35"/>
        <end position="71"/>
    </location>
</feature>
<keyword evidence="5 15" id="KW-0067">ATP-binding</keyword>
<dbReference type="PROSITE" id="PS50893">
    <property type="entry name" value="ABC_TRANSPORTER_2"/>
    <property type="match status" value="1"/>
</dbReference>
<protein>
    <recommendedName>
        <fullName evidence="10">Fatty acid ABC transporter ATP-binding/permease protein</fullName>
    </recommendedName>
</protein>
<reference evidence="15" key="1">
    <citation type="submission" date="2023-01" db="EMBL/GenBank/DDBJ databases">
        <title>Human gut microbiome strain richness.</title>
        <authorList>
            <person name="Chen-Liaw A."/>
        </authorList>
    </citation>
    <scope>NUCLEOTIDE SEQUENCE</scope>
    <source>
        <strain evidence="15">D54st1_D6_D54t1_190329</strain>
    </source>
</reference>
<dbReference type="InterPro" id="IPR017871">
    <property type="entry name" value="ABC_transporter-like_CS"/>
</dbReference>
<comment type="similarity">
    <text evidence="9">Belongs to the ABC transporter superfamily. Lipid exporter (TC 3.A.1.106) family.</text>
</comment>
<dbReference type="SMART" id="SM00382">
    <property type="entry name" value="AAA"/>
    <property type="match status" value="1"/>
</dbReference>
<evidence type="ECO:0000256" key="3">
    <source>
        <dbReference type="ARBA" id="ARBA00022692"/>
    </source>
</evidence>
<organism evidence="15 16">
    <name type="scientific">Collinsella aerofaciens</name>
    <dbReference type="NCBI Taxonomy" id="74426"/>
    <lineage>
        <taxon>Bacteria</taxon>
        <taxon>Bacillati</taxon>
        <taxon>Actinomycetota</taxon>
        <taxon>Coriobacteriia</taxon>
        <taxon>Coriobacteriales</taxon>
        <taxon>Coriobacteriaceae</taxon>
        <taxon>Collinsella</taxon>
    </lineage>
</organism>
<dbReference type="PANTHER" id="PTHR43394">
    <property type="entry name" value="ATP-DEPENDENT PERMEASE MDL1, MITOCHONDRIAL"/>
    <property type="match status" value="1"/>
</dbReference>
<dbReference type="InterPro" id="IPR039421">
    <property type="entry name" value="Type_1_exporter"/>
</dbReference>
<comment type="subcellular location">
    <subcellularLocation>
        <location evidence="1">Cell membrane</location>
        <topology evidence="1">Multi-pass membrane protein</topology>
    </subcellularLocation>
</comment>
<evidence type="ECO:0000256" key="1">
    <source>
        <dbReference type="ARBA" id="ARBA00004651"/>
    </source>
</evidence>
<keyword evidence="2" id="KW-0813">Transport</keyword>
<accession>A0AAW6AJI6</accession>
<evidence type="ECO:0000256" key="8">
    <source>
        <dbReference type="ARBA" id="ARBA00055053"/>
    </source>
</evidence>
<evidence type="ECO:0000256" key="7">
    <source>
        <dbReference type="ARBA" id="ARBA00023136"/>
    </source>
</evidence>
<evidence type="ECO:0000313" key="16">
    <source>
        <dbReference type="Proteomes" id="UP001212741"/>
    </source>
</evidence>
<dbReference type="GO" id="GO:0005524">
    <property type="term" value="F:ATP binding"/>
    <property type="evidence" value="ECO:0007669"/>
    <property type="project" value="UniProtKB-KW"/>
</dbReference>
<feature type="transmembrane region" description="Helical" evidence="12">
    <location>
        <begin position="256"/>
        <end position="273"/>
    </location>
</feature>
<dbReference type="Pfam" id="PF00005">
    <property type="entry name" value="ABC_tran"/>
    <property type="match status" value="1"/>
</dbReference>
<dbReference type="SUPFAM" id="SSF90123">
    <property type="entry name" value="ABC transporter transmembrane region"/>
    <property type="match status" value="1"/>
</dbReference>
<dbReference type="Proteomes" id="UP001212741">
    <property type="component" value="Unassembled WGS sequence"/>
</dbReference>
<dbReference type="Gene3D" id="3.40.50.300">
    <property type="entry name" value="P-loop containing nucleotide triphosphate hydrolases"/>
    <property type="match status" value="1"/>
</dbReference>
<dbReference type="InterPro" id="IPR011527">
    <property type="entry name" value="ABC1_TM_dom"/>
</dbReference>
<dbReference type="InterPro" id="IPR003593">
    <property type="entry name" value="AAA+_ATPase"/>
</dbReference>
<dbReference type="AlphaFoldDB" id="A0AAW6AJI6"/>
<feature type="transmembrane region" description="Helical" evidence="12">
    <location>
        <begin position="100"/>
        <end position="122"/>
    </location>
</feature>
<evidence type="ECO:0000256" key="11">
    <source>
        <dbReference type="SAM" id="MobiDB-lite"/>
    </source>
</evidence>
<evidence type="ECO:0000259" key="14">
    <source>
        <dbReference type="PROSITE" id="PS50929"/>
    </source>
</evidence>
<comment type="caution">
    <text evidence="15">The sequence shown here is derived from an EMBL/GenBank/DDBJ whole genome shotgun (WGS) entry which is preliminary data.</text>
</comment>
<feature type="domain" description="ABC transporter" evidence="13">
    <location>
        <begin position="434"/>
        <end position="668"/>
    </location>
</feature>
<dbReference type="CDD" id="cd03254">
    <property type="entry name" value="ABCC_Glucan_exporter_like"/>
    <property type="match status" value="1"/>
</dbReference>
<keyword evidence="4" id="KW-0547">Nucleotide-binding</keyword>
<gene>
    <name evidence="15" type="ORF">PMW86_05460</name>
</gene>
<dbReference type="GO" id="GO:0005886">
    <property type="term" value="C:plasma membrane"/>
    <property type="evidence" value="ECO:0007669"/>
    <property type="project" value="UniProtKB-SubCell"/>
</dbReference>
<feature type="transmembrane region" description="Helical" evidence="12">
    <location>
        <begin position="155"/>
        <end position="180"/>
    </location>
</feature>
<feature type="transmembrane region" description="Helical" evidence="12">
    <location>
        <begin position="230"/>
        <end position="250"/>
    </location>
</feature>
<dbReference type="Gene3D" id="1.20.1560.10">
    <property type="entry name" value="ABC transporter type 1, transmembrane domain"/>
    <property type="match status" value="1"/>
</dbReference>
<evidence type="ECO:0000256" key="5">
    <source>
        <dbReference type="ARBA" id="ARBA00022840"/>
    </source>
</evidence>
<evidence type="ECO:0000256" key="4">
    <source>
        <dbReference type="ARBA" id="ARBA00022741"/>
    </source>
</evidence>
<evidence type="ECO:0000256" key="12">
    <source>
        <dbReference type="SAM" id="Phobius"/>
    </source>
</evidence>